<evidence type="ECO:0000313" key="3">
    <source>
        <dbReference type="Proteomes" id="UP000617340"/>
    </source>
</evidence>
<accession>A0A834MWX9</accession>
<dbReference type="Proteomes" id="UP000617340">
    <property type="component" value="Unassembled WGS sequence"/>
</dbReference>
<feature type="region of interest" description="Disordered" evidence="1">
    <location>
        <begin position="60"/>
        <end position="87"/>
    </location>
</feature>
<reference evidence="2" key="1">
    <citation type="journal article" date="2020" name="G3 (Bethesda)">
        <title>High-Quality Assemblies for Three Invasive Social Wasps from the &lt;i&gt;Vespula&lt;/i&gt; Genus.</title>
        <authorList>
            <person name="Harrop T.W.R."/>
            <person name="Guhlin J."/>
            <person name="McLaughlin G.M."/>
            <person name="Permina E."/>
            <person name="Stockwell P."/>
            <person name="Gilligan J."/>
            <person name="Le Lec M.F."/>
            <person name="Gruber M.A.M."/>
            <person name="Quinn O."/>
            <person name="Lovegrove M."/>
            <person name="Duncan E.J."/>
            <person name="Remnant E.J."/>
            <person name="Van Eeckhoven J."/>
            <person name="Graham B."/>
            <person name="Knapp R.A."/>
            <person name="Langford K.W."/>
            <person name="Kronenberg Z."/>
            <person name="Press M.O."/>
            <person name="Eacker S.M."/>
            <person name="Wilson-Rankin E.E."/>
            <person name="Purcell J."/>
            <person name="Lester P.J."/>
            <person name="Dearden P.K."/>
        </authorList>
    </citation>
    <scope>NUCLEOTIDE SEQUENCE</scope>
    <source>
        <strain evidence="2">Linc-1</strain>
    </source>
</reference>
<sequence>MDLSCEKETGGTGFTPYSETRKTVLRRNCQCARYLELETINYMTRSISASKDTRGYRVRRPLLAPPLPPPLATTPSSAVSTSNESRPPAVARRIRVCLCSASGATAVSSNGSGNTNEA</sequence>
<feature type="compositionally biased region" description="Low complexity" evidence="1">
    <location>
        <begin position="73"/>
        <end position="82"/>
    </location>
</feature>
<comment type="caution">
    <text evidence="2">The sequence shown here is derived from an EMBL/GenBank/DDBJ whole genome shotgun (WGS) entry which is preliminary data.</text>
</comment>
<name>A0A834MWX9_VESGE</name>
<gene>
    <name evidence="2" type="ORF">HZH68_012262</name>
</gene>
<dbReference type="AlphaFoldDB" id="A0A834MWX9"/>
<feature type="compositionally biased region" description="Pro residues" evidence="1">
    <location>
        <begin position="63"/>
        <end position="72"/>
    </location>
</feature>
<evidence type="ECO:0000313" key="2">
    <source>
        <dbReference type="EMBL" id="KAF7388320.1"/>
    </source>
</evidence>
<proteinExistence type="predicted"/>
<evidence type="ECO:0000256" key="1">
    <source>
        <dbReference type="SAM" id="MobiDB-lite"/>
    </source>
</evidence>
<keyword evidence="3" id="KW-1185">Reference proteome</keyword>
<protein>
    <submittedName>
        <fullName evidence="2">Uncharacterized protein</fullName>
    </submittedName>
</protein>
<dbReference type="EMBL" id="JACSDZ010000013">
    <property type="protein sequence ID" value="KAF7388320.1"/>
    <property type="molecule type" value="Genomic_DNA"/>
</dbReference>
<organism evidence="2 3">
    <name type="scientific">Vespula germanica</name>
    <name type="common">German yellow jacket</name>
    <name type="synonym">Paravespula germanica</name>
    <dbReference type="NCBI Taxonomy" id="30212"/>
    <lineage>
        <taxon>Eukaryota</taxon>
        <taxon>Metazoa</taxon>
        <taxon>Ecdysozoa</taxon>
        <taxon>Arthropoda</taxon>
        <taxon>Hexapoda</taxon>
        <taxon>Insecta</taxon>
        <taxon>Pterygota</taxon>
        <taxon>Neoptera</taxon>
        <taxon>Endopterygota</taxon>
        <taxon>Hymenoptera</taxon>
        <taxon>Apocrita</taxon>
        <taxon>Aculeata</taxon>
        <taxon>Vespoidea</taxon>
        <taxon>Vespidae</taxon>
        <taxon>Vespinae</taxon>
        <taxon>Vespula</taxon>
    </lineage>
</organism>